<reference evidence="2 3" key="1">
    <citation type="submission" date="2021-03" db="EMBL/GenBank/DDBJ databases">
        <title>Complete genome of Polaribacter_sp.G4M1.</title>
        <authorList>
            <person name="Jeong S.W."/>
            <person name="Bae J.W."/>
        </authorList>
    </citation>
    <scope>NUCLEOTIDE SEQUENCE [LARGE SCALE GENOMIC DNA]</scope>
    <source>
        <strain evidence="2 3">G4M1</strain>
    </source>
</reference>
<proteinExistence type="predicted"/>
<dbReference type="EMBL" id="CP071795">
    <property type="protein sequence ID" value="QTD37599.1"/>
    <property type="molecule type" value="Genomic_DNA"/>
</dbReference>
<organism evidence="2 3">
    <name type="scientific">Polaribacter batillariae</name>
    <dbReference type="NCBI Taxonomy" id="2808900"/>
    <lineage>
        <taxon>Bacteria</taxon>
        <taxon>Pseudomonadati</taxon>
        <taxon>Bacteroidota</taxon>
        <taxon>Flavobacteriia</taxon>
        <taxon>Flavobacteriales</taxon>
        <taxon>Flavobacteriaceae</taxon>
    </lineage>
</organism>
<dbReference type="RefSeq" id="WP_207971765.1">
    <property type="nucleotide sequence ID" value="NZ_CP071795.1"/>
</dbReference>
<feature type="domain" description="Cyclic nucleotide-binding" evidence="1">
    <location>
        <begin position="30"/>
        <end position="117"/>
    </location>
</feature>
<dbReference type="CDD" id="cd00038">
    <property type="entry name" value="CAP_ED"/>
    <property type="match status" value="1"/>
</dbReference>
<dbReference type="Pfam" id="PF00027">
    <property type="entry name" value="cNMP_binding"/>
    <property type="match status" value="1"/>
</dbReference>
<dbReference type="InterPro" id="IPR000595">
    <property type="entry name" value="cNMP-bd_dom"/>
</dbReference>
<accession>A0ABX7STM6</accession>
<gene>
    <name evidence="2" type="ORF">JL193_16265</name>
</gene>
<dbReference type="Gene3D" id="2.60.120.10">
    <property type="entry name" value="Jelly Rolls"/>
    <property type="match status" value="1"/>
</dbReference>
<dbReference type="InterPro" id="IPR018490">
    <property type="entry name" value="cNMP-bd_dom_sf"/>
</dbReference>
<keyword evidence="3" id="KW-1185">Reference proteome</keyword>
<protein>
    <submittedName>
        <fullName evidence="2">Crp/Fnr family transcriptional regulator</fullName>
    </submittedName>
</protein>
<evidence type="ECO:0000313" key="2">
    <source>
        <dbReference type="EMBL" id="QTD37599.1"/>
    </source>
</evidence>
<sequence>MDKSILELLKKAGEFSEKESILLKNELQYKKLKKDDYLLEKGNTCSSLSFIISGSFYQYSIDLELNKNIIDLNVSNDWVINHKSFTTRKPSEYSIQAFEDSSIYELSIDAIHRLIAQSQSFLQMGKVLEESTSRIDFFDNNNTPDEKYNFILKNKPNLLQKFPQKLIASYLKITPETLSRVRKRIK</sequence>
<dbReference type="SUPFAM" id="SSF51206">
    <property type="entry name" value="cAMP-binding domain-like"/>
    <property type="match status" value="1"/>
</dbReference>
<dbReference type="Proteomes" id="UP000663935">
    <property type="component" value="Chromosome"/>
</dbReference>
<dbReference type="InterPro" id="IPR014710">
    <property type="entry name" value="RmlC-like_jellyroll"/>
</dbReference>
<evidence type="ECO:0000259" key="1">
    <source>
        <dbReference type="Pfam" id="PF00027"/>
    </source>
</evidence>
<evidence type="ECO:0000313" key="3">
    <source>
        <dbReference type="Proteomes" id="UP000663935"/>
    </source>
</evidence>
<name>A0ABX7STM6_9FLAO</name>